<protein>
    <submittedName>
        <fullName evidence="2">Uncharacterized protein</fullName>
    </submittedName>
</protein>
<evidence type="ECO:0000256" key="1">
    <source>
        <dbReference type="SAM" id="MobiDB-lite"/>
    </source>
</evidence>
<proteinExistence type="predicted"/>
<feature type="compositionally biased region" description="Basic and acidic residues" evidence="1">
    <location>
        <begin position="238"/>
        <end position="249"/>
    </location>
</feature>
<name>A0A2R6XT18_MARPO</name>
<feature type="compositionally biased region" description="Basic and acidic residues" evidence="1">
    <location>
        <begin position="44"/>
        <end position="55"/>
    </location>
</feature>
<reference evidence="3" key="1">
    <citation type="journal article" date="2017" name="Cell">
        <title>Insights into land plant evolution garnered from the Marchantia polymorpha genome.</title>
        <authorList>
            <person name="Bowman J.L."/>
            <person name="Kohchi T."/>
            <person name="Yamato K.T."/>
            <person name="Jenkins J."/>
            <person name="Shu S."/>
            <person name="Ishizaki K."/>
            <person name="Yamaoka S."/>
            <person name="Nishihama R."/>
            <person name="Nakamura Y."/>
            <person name="Berger F."/>
            <person name="Adam C."/>
            <person name="Aki S.S."/>
            <person name="Althoff F."/>
            <person name="Araki T."/>
            <person name="Arteaga-Vazquez M.A."/>
            <person name="Balasubrmanian S."/>
            <person name="Barry K."/>
            <person name="Bauer D."/>
            <person name="Boehm C.R."/>
            <person name="Briginshaw L."/>
            <person name="Caballero-Perez J."/>
            <person name="Catarino B."/>
            <person name="Chen F."/>
            <person name="Chiyoda S."/>
            <person name="Chovatia M."/>
            <person name="Davies K.M."/>
            <person name="Delmans M."/>
            <person name="Demura T."/>
            <person name="Dierschke T."/>
            <person name="Dolan L."/>
            <person name="Dorantes-Acosta A.E."/>
            <person name="Eklund D.M."/>
            <person name="Florent S.N."/>
            <person name="Flores-Sandoval E."/>
            <person name="Fujiyama A."/>
            <person name="Fukuzawa H."/>
            <person name="Galik B."/>
            <person name="Grimanelli D."/>
            <person name="Grimwood J."/>
            <person name="Grossniklaus U."/>
            <person name="Hamada T."/>
            <person name="Haseloff J."/>
            <person name="Hetherington A.J."/>
            <person name="Higo A."/>
            <person name="Hirakawa Y."/>
            <person name="Hundley H.N."/>
            <person name="Ikeda Y."/>
            <person name="Inoue K."/>
            <person name="Inoue S.I."/>
            <person name="Ishida S."/>
            <person name="Jia Q."/>
            <person name="Kakita M."/>
            <person name="Kanazawa T."/>
            <person name="Kawai Y."/>
            <person name="Kawashima T."/>
            <person name="Kennedy M."/>
            <person name="Kinose K."/>
            <person name="Kinoshita T."/>
            <person name="Kohara Y."/>
            <person name="Koide E."/>
            <person name="Komatsu K."/>
            <person name="Kopischke S."/>
            <person name="Kubo M."/>
            <person name="Kyozuka J."/>
            <person name="Lagercrantz U."/>
            <person name="Lin S.S."/>
            <person name="Lindquist E."/>
            <person name="Lipzen A.M."/>
            <person name="Lu C.W."/>
            <person name="De Luna E."/>
            <person name="Martienssen R.A."/>
            <person name="Minamino N."/>
            <person name="Mizutani M."/>
            <person name="Mizutani M."/>
            <person name="Mochizuki N."/>
            <person name="Monte I."/>
            <person name="Mosher R."/>
            <person name="Nagasaki H."/>
            <person name="Nakagami H."/>
            <person name="Naramoto S."/>
            <person name="Nishitani K."/>
            <person name="Ohtani M."/>
            <person name="Okamoto T."/>
            <person name="Okumura M."/>
            <person name="Phillips J."/>
            <person name="Pollak B."/>
            <person name="Reinders A."/>
            <person name="Rovekamp M."/>
            <person name="Sano R."/>
            <person name="Sawa S."/>
            <person name="Schmid M.W."/>
            <person name="Shirakawa M."/>
            <person name="Solano R."/>
            <person name="Spunde A."/>
            <person name="Suetsugu N."/>
            <person name="Sugano S."/>
            <person name="Sugiyama A."/>
            <person name="Sun R."/>
            <person name="Suzuki Y."/>
            <person name="Takenaka M."/>
            <person name="Takezawa D."/>
            <person name="Tomogane H."/>
            <person name="Tsuzuki M."/>
            <person name="Ueda T."/>
            <person name="Umeda M."/>
            <person name="Ward J.M."/>
            <person name="Watanabe Y."/>
            <person name="Yazaki K."/>
            <person name="Yokoyama R."/>
            <person name="Yoshitake Y."/>
            <person name="Yotsui I."/>
            <person name="Zachgo S."/>
            <person name="Schmutz J."/>
        </authorList>
    </citation>
    <scope>NUCLEOTIDE SEQUENCE [LARGE SCALE GENOMIC DNA]</scope>
    <source>
        <strain evidence="3">Tak-1</strain>
    </source>
</reference>
<feature type="region of interest" description="Disordered" evidence="1">
    <location>
        <begin position="185"/>
        <end position="249"/>
    </location>
</feature>
<feature type="region of interest" description="Disordered" evidence="1">
    <location>
        <begin position="1"/>
        <end position="123"/>
    </location>
</feature>
<feature type="compositionally biased region" description="Low complexity" evidence="1">
    <location>
        <begin position="109"/>
        <end position="120"/>
    </location>
</feature>
<keyword evidence="3" id="KW-1185">Reference proteome</keyword>
<dbReference type="Gramene" id="Mp7g11320.1">
    <property type="protein sequence ID" value="Mp7g11320.1.cds"/>
    <property type="gene ID" value="Mp7g11320"/>
</dbReference>
<feature type="compositionally biased region" description="Polar residues" evidence="1">
    <location>
        <begin position="13"/>
        <end position="26"/>
    </location>
</feature>
<dbReference type="AlphaFoldDB" id="A0A2R6XT18"/>
<sequence>MDRDGRTDRRTGSSLQLGTDGTSGKTEVQALGDLIRNGQRSVCHHQEGRGGEDVLQKGPRLRVAALSRPSTRENFPRRPLAGDETTNSPGRKRSTSTSTSTNDVPMPPRSSGSPRSNPPVRTEPLAVGQGAAAWCHCFRSSAPPVACLLLLVLPPDAPLAYRATTAAVAETVTDAQIAIERAREREREAREVQEAEDREREGGRERGMERRARGRAEGGRGKKKQGQQHQQQQQSEEVYEKYRDTGSNW</sequence>
<gene>
    <name evidence="2" type="ORF">MARPO_0003s0146</name>
</gene>
<organism evidence="2 3">
    <name type="scientific">Marchantia polymorpha</name>
    <name type="common">Common liverwort</name>
    <name type="synonym">Marchantia aquatica</name>
    <dbReference type="NCBI Taxonomy" id="3197"/>
    <lineage>
        <taxon>Eukaryota</taxon>
        <taxon>Viridiplantae</taxon>
        <taxon>Streptophyta</taxon>
        <taxon>Embryophyta</taxon>
        <taxon>Marchantiophyta</taxon>
        <taxon>Marchantiopsida</taxon>
        <taxon>Marchantiidae</taxon>
        <taxon>Marchantiales</taxon>
        <taxon>Marchantiaceae</taxon>
        <taxon>Marchantia</taxon>
    </lineage>
</organism>
<evidence type="ECO:0000313" key="2">
    <source>
        <dbReference type="EMBL" id="PTQ49258.1"/>
    </source>
</evidence>
<dbReference type="EMBL" id="KZ772675">
    <property type="protein sequence ID" value="PTQ49258.1"/>
    <property type="molecule type" value="Genomic_DNA"/>
</dbReference>
<feature type="compositionally biased region" description="Basic and acidic residues" evidence="1">
    <location>
        <begin position="185"/>
        <end position="220"/>
    </location>
</feature>
<feature type="compositionally biased region" description="Low complexity" evidence="1">
    <location>
        <begin position="227"/>
        <end position="236"/>
    </location>
</feature>
<accession>A0A2R6XT18</accession>
<feature type="compositionally biased region" description="Basic and acidic residues" evidence="1">
    <location>
        <begin position="1"/>
        <end position="11"/>
    </location>
</feature>
<dbReference type="Proteomes" id="UP000244005">
    <property type="component" value="Unassembled WGS sequence"/>
</dbReference>
<evidence type="ECO:0000313" key="3">
    <source>
        <dbReference type="Proteomes" id="UP000244005"/>
    </source>
</evidence>